<reference evidence="2" key="1">
    <citation type="submission" date="2020-07" db="EMBL/GenBank/DDBJ databases">
        <title>Genome sequence and genetic diversity analysis of an under-domesticated orphan crop, white fonio (Digitaria exilis).</title>
        <authorList>
            <person name="Bennetzen J.L."/>
            <person name="Chen S."/>
            <person name="Ma X."/>
            <person name="Wang X."/>
            <person name="Yssel A.E.J."/>
            <person name="Chaluvadi S.R."/>
            <person name="Johnson M."/>
            <person name="Gangashetty P."/>
            <person name="Hamidou F."/>
            <person name="Sanogo M.D."/>
            <person name="Zwaenepoel A."/>
            <person name="Wallace J."/>
            <person name="Van De Peer Y."/>
            <person name="Van Deynze A."/>
        </authorList>
    </citation>
    <scope>NUCLEOTIDE SEQUENCE</scope>
    <source>
        <tissue evidence="2">Leaves</tissue>
    </source>
</reference>
<dbReference type="InterPro" id="IPR052929">
    <property type="entry name" value="RNase_H-like_EbsB-rel"/>
</dbReference>
<evidence type="ECO:0000313" key="3">
    <source>
        <dbReference type="Proteomes" id="UP000636709"/>
    </source>
</evidence>
<dbReference type="EMBL" id="JACEFO010002380">
    <property type="protein sequence ID" value="KAF8662687.1"/>
    <property type="molecule type" value="Genomic_DNA"/>
</dbReference>
<dbReference type="AlphaFoldDB" id="A0A835E471"/>
<gene>
    <name evidence="2" type="ORF">HU200_056291</name>
</gene>
<dbReference type="InterPro" id="IPR036397">
    <property type="entry name" value="RNaseH_sf"/>
</dbReference>
<proteinExistence type="predicted"/>
<organism evidence="2 3">
    <name type="scientific">Digitaria exilis</name>
    <dbReference type="NCBI Taxonomy" id="1010633"/>
    <lineage>
        <taxon>Eukaryota</taxon>
        <taxon>Viridiplantae</taxon>
        <taxon>Streptophyta</taxon>
        <taxon>Embryophyta</taxon>
        <taxon>Tracheophyta</taxon>
        <taxon>Spermatophyta</taxon>
        <taxon>Magnoliopsida</taxon>
        <taxon>Liliopsida</taxon>
        <taxon>Poales</taxon>
        <taxon>Poaceae</taxon>
        <taxon>PACMAD clade</taxon>
        <taxon>Panicoideae</taxon>
        <taxon>Panicodae</taxon>
        <taxon>Paniceae</taxon>
        <taxon>Anthephorinae</taxon>
        <taxon>Digitaria</taxon>
    </lineage>
</organism>
<protein>
    <recommendedName>
        <fullName evidence="1">RNase H type-1 domain-containing protein</fullName>
    </recommendedName>
</protein>
<accession>A0A835E471</accession>
<feature type="domain" description="RNase H type-1" evidence="1">
    <location>
        <begin position="30"/>
        <end position="152"/>
    </location>
</feature>
<keyword evidence="3" id="KW-1185">Reference proteome</keyword>
<sequence length="181" mass="19301">MTRSLLAIVLSKTPKCTKWVKPVGDFLKVNCDAAFDQATSSGGWEFIIRDVDGDVVGAGGGRLVHLMDPLHAETIACLQGAQAAADMGIGRVISETDAAMARNAVLSNDSDLLPVGNLVAELKYVLCLNFVEFYVNNVPRECNKVAHALAAWGRDVQMDEDPIVGSLPSCIQAIGRRSCGI</sequence>
<dbReference type="OrthoDB" id="696282at2759"/>
<dbReference type="GO" id="GO:0004523">
    <property type="term" value="F:RNA-DNA hybrid ribonuclease activity"/>
    <property type="evidence" value="ECO:0007669"/>
    <property type="project" value="InterPro"/>
</dbReference>
<name>A0A835E471_9POAL</name>
<dbReference type="PANTHER" id="PTHR47074">
    <property type="entry name" value="BNAC02G40300D PROTEIN"/>
    <property type="match status" value="1"/>
</dbReference>
<evidence type="ECO:0000313" key="2">
    <source>
        <dbReference type="EMBL" id="KAF8662687.1"/>
    </source>
</evidence>
<dbReference type="Pfam" id="PF13456">
    <property type="entry name" value="RVT_3"/>
    <property type="match status" value="1"/>
</dbReference>
<dbReference type="Proteomes" id="UP000636709">
    <property type="component" value="Unassembled WGS sequence"/>
</dbReference>
<dbReference type="SUPFAM" id="SSF53098">
    <property type="entry name" value="Ribonuclease H-like"/>
    <property type="match status" value="1"/>
</dbReference>
<dbReference type="GO" id="GO:0003676">
    <property type="term" value="F:nucleic acid binding"/>
    <property type="evidence" value="ECO:0007669"/>
    <property type="project" value="InterPro"/>
</dbReference>
<dbReference type="CDD" id="cd06222">
    <property type="entry name" value="RNase_H_like"/>
    <property type="match status" value="1"/>
</dbReference>
<comment type="caution">
    <text evidence="2">The sequence shown here is derived from an EMBL/GenBank/DDBJ whole genome shotgun (WGS) entry which is preliminary data.</text>
</comment>
<dbReference type="InterPro" id="IPR012337">
    <property type="entry name" value="RNaseH-like_sf"/>
</dbReference>
<dbReference type="Gene3D" id="3.30.420.10">
    <property type="entry name" value="Ribonuclease H-like superfamily/Ribonuclease H"/>
    <property type="match status" value="1"/>
</dbReference>
<dbReference type="PANTHER" id="PTHR47074:SF11">
    <property type="entry name" value="REVERSE TRANSCRIPTASE-LIKE PROTEIN"/>
    <property type="match status" value="1"/>
</dbReference>
<dbReference type="InterPro" id="IPR002156">
    <property type="entry name" value="RNaseH_domain"/>
</dbReference>
<dbReference type="InterPro" id="IPR044730">
    <property type="entry name" value="RNase_H-like_dom_plant"/>
</dbReference>
<evidence type="ECO:0000259" key="1">
    <source>
        <dbReference type="Pfam" id="PF13456"/>
    </source>
</evidence>